<dbReference type="Ensembl" id="ENSUAMT00000039079.1">
    <property type="protein sequence ID" value="ENSUAMP00000035103.1"/>
    <property type="gene ID" value="ENSUAMG00000026656.1"/>
</dbReference>
<evidence type="ECO:0000259" key="3">
    <source>
        <dbReference type="PROSITE" id="PS50835"/>
    </source>
</evidence>
<dbReference type="GeneTree" id="ENSGT01050000244808"/>
<dbReference type="PANTHER" id="PTHR11481">
    <property type="entry name" value="IMMUNOGLOBULIN FC RECEPTOR"/>
    <property type="match status" value="1"/>
</dbReference>
<dbReference type="FunFam" id="2.60.40.10:FF:000217">
    <property type="entry name" value="High affinity immunoglobulin gamma Fc receptor I"/>
    <property type="match status" value="1"/>
</dbReference>
<organism evidence="4 5">
    <name type="scientific">Ursus americanus</name>
    <name type="common">American black bear</name>
    <name type="synonym">Euarctos americanus</name>
    <dbReference type="NCBI Taxonomy" id="9643"/>
    <lineage>
        <taxon>Eukaryota</taxon>
        <taxon>Metazoa</taxon>
        <taxon>Chordata</taxon>
        <taxon>Craniata</taxon>
        <taxon>Vertebrata</taxon>
        <taxon>Euteleostomi</taxon>
        <taxon>Mammalia</taxon>
        <taxon>Eutheria</taxon>
        <taxon>Laurasiatheria</taxon>
        <taxon>Carnivora</taxon>
        <taxon>Caniformia</taxon>
        <taxon>Ursidae</taxon>
        <taxon>Ursus</taxon>
    </lineage>
</organism>
<protein>
    <submittedName>
        <fullName evidence="4">Fc epsilon receptor Ia</fullName>
    </submittedName>
</protein>
<reference evidence="4" key="2">
    <citation type="submission" date="2025-08" db="UniProtKB">
        <authorList>
            <consortium name="Ensembl"/>
        </authorList>
    </citation>
    <scope>IDENTIFICATION</scope>
</reference>
<feature type="domain" description="Ig-like" evidence="3">
    <location>
        <begin position="103"/>
        <end position="193"/>
    </location>
</feature>
<dbReference type="SMART" id="SM00409">
    <property type="entry name" value="IG"/>
    <property type="match status" value="2"/>
</dbReference>
<evidence type="ECO:0000256" key="1">
    <source>
        <dbReference type="ARBA" id="ARBA00022729"/>
    </source>
</evidence>
<dbReference type="Gene3D" id="2.60.40.10">
    <property type="entry name" value="Immunoglobulins"/>
    <property type="match status" value="2"/>
</dbReference>
<dbReference type="PANTHER" id="PTHR11481:SF12">
    <property type="entry name" value="HIGH AFFINITY IMMUNOGLOBULIN EPSILON RECEPTOR SUBUNIT ALPHA"/>
    <property type="match status" value="1"/>
</dbReference>
<accession>A0A452SQR9</accession>
<feature type="domain" description="Ig-like" evidence="3">
    <location>
        <begin position="30"/>
        <end position="94"/>
    </location>
</feature>
<reference evidence="4" key="3">
    <citation type="submission" date="2025-09" db="UniProtKB">
        <authorList>
            <consortium name="Ensembl"/>
        </authorList>
    </citation>
    <scope>IDENTIFICATION</scope>
</reference>
<sequence length="245" mass="27904">HFFLLLPTPFSLSPPCLLPQFDLLKDTSKPTVSLNPPWNRILKDDTVTLICHENNSLEVNSAVWTHNNIRLEETSSRLNIVKARIQDSGEYRCQNKDSIPSEPVYLGVFAGWLLLQASAEVVTEGESFHIRCHGWRNQNVSKVTYYRNGIALKYWYDSIDMSITNVTVRDGGRYFCTGCIRRQNHTSDPLNITVKKGELAKQEEVLVAILFAVDTGLFVLTQQQLALLLKTKRTRKGRKLDPKKS</sequence>
<dbReference type="CDD" id="cd05753">
    <property type="entry name" value="Ig2_FcgammaR_like"/>
    <property type="match status" value="1"/>
</dbReference>
<evidence type="ECO:0000313" key="5">
    <source>
        <dbReference type="Proteomes" id="UP000291022"/>
    </source>
</evidence>
<dbReference type="AlphaFoldDB" id="A0A452SQR9"/>
<dbReference type="Pfam" id="PF13895">
    <property type="entry name" value="Ig_2"/>
    <property type="match status" value="1"/>
</dbReference>
<dbReference type="GO" id="GO:0016064">
    <property type="term" value="P:immunoglobulin mediated immune response"/>
    <property type="evidence" value="ECO:0007669"/>
    <property type="project" value="TreeGrafter"/>
</dbReference>
<name>A0A452SQR9_URSAM</name>
<dbReference type="InterPro" id="IPR003598">
    <property type="entry name" value="Ig_sub2"/>
</dbReference>
<dbReference type="SUPFAM" id="SSF48726">
    <property type="entry name" value="Immunoglobulin"/>
    <property type="match status" value="2"/>
</dbReference>
<keyword evidence="2" id="KW-1015">Disulfide bond</keyword>
<dbReference type="GO" id="GO:0019768">
    <property type="term" value="F:high-affinity IgE receptor activity"/>
    <property type="evidence" value="ECO:0007669"/>
    <property type="project" value="TreeGrafter"/>
</dbReference>
<keyword evidence="5" id="KW-1185">Reference proteome</keyword>
<dbReference type="GO" id="GO:0019863">
    <property type="term" value="F:IgE binding"/>
    <property type="evidence" value="ECO:0007669"/>
    <property type="project" value="TreeGrafter"/>
</dbReference>
<reference evidence="5" key="1">
    <citation type="submission" date="2016-06" db="EMBL/GenBank/DDBJ databases">
        <title>De novo assembly and RNA-Seq shows season-dependent expression and editing in black bear kidneys.</title>
        <authorList>
            <person name="Korstanje R."/>
            <person name="Srivastava A."/>
            <person name="Sarsani V.K."/>
            <person name="Sheehan S.M."/>
            <person name="Seger R.L."/>
            <person name="Barter M.E."/>
            <person name="Lindqvist C."/>
            <person name="Brody L.C."/>
            <person name="Mullikin J.C."/>
        </authorList>
    </citation>
    <scope>NUCLEOTIDE SEQUENCE [LARGE SCALE GENOMIC DNA]</scope>
</reference>
<dbReference type="InterPro" id="IPR007110">
    <property type="entry name" value="Ig-like_dom"/>
</dbReference>
<evidence type="ECO:0000313" key="4">
    <source>
        <dbReference type="Ensembl" id="ENSUAMP00000035103.1"/>
    </source>
</evidence>
<gene>
    <name evidence="4" type="primary">FCER1A</name>
</gene>
<dbReference type="PROSITE" id="PS50835">
    <property type="entry name" value="IG_LIKE"/>
    <property type="match status" value="2"/>
</dbReference>
<dbReference type="InterPro" id="IPR013783">
    <property type="entry name" value="Ig-like_fold"/>
</dbReference>
<dbReference type="SMART" id="SM00408">
    <property type="entry name" value="IGc2"/>
    <property type="match status" value="2"/>
</dbReference>
<evidence type="ECO:0000256" key="2">
    <source>
        <dbReference type="ARBA" id="ARBA00023157"/>
    </source>
</evidence>
<dbReference type="Proteomes" id="UP000291022">
    <property type="component" value="Unassembled WGS sequence"/>
</dbReference>
<dbReference type="InterPro" id="IPR036179">
    <property type="entry name" value="Ig-like_dom_sf"/>
</dbReference>
<keyword evidence="1" id="KW-0732">Signal</keyword>
<dbReference type="Pfam" id="PF13927">
    <property type="entry name" value="Ig_3"/>
    <property type="match status" value="1"/>
</dbReference>
<dbReference type="InterPro" id="IPR050488">
    <property type="entry name" value="Ig_Fc_receptor"/>
</dbReference>
<proteinExistence type="predicted"/>
<dbReference type="InterPro" id="IPR003599">
    <property type="entry name" value="Ig_sub"/>
</dbReference>
<dbReference type="GO" id="GO:0009897">
    <property type="term" value="C:external side of plasma membrane"/>
    <property type="evidence" value="ECO:0007669"/>
    <property type="project" value="TreeGrafter"/>
</dbReference>